<organism evidence="1 2">
    <name type="scientific">Spirochaeta isovalerica</name>
    <dbReference type="NCBI Taxonomy" id="150"/>
    <lineage>
        <taxon>Bacteria</taxon>
        <taxon>Pseudomonadati</taxon>
        <taxon>Spirochaetota</taxon>
        <taxon>Spirochaetia</taxon>
        <taxon>Spirochaetales</taxon>
        <taxon>Spirochaetaceae</taxon>
        <taxon>Spirochaeta</taxon>
    </lineage>
</organism>
<keyword evidence="1" id="KW-0378">Hydrolase</keyword>
<dbReference type="NCBIfam" id="TIGR01509">
    <property type="entry name" value="HAD-SF-IA-v3"/>
    <property type="match status" value="1"/>
</dbReference>
<dbReference type="NCBIfam" id="TIGR01549">
    <property type="entry name" value="HAD-SF-IA-v1"/>
    <property type="match status" value="1"/>
</dbReference>
<dbReference type="SFLD" id="SFLDS00003">
    <property type="entry name" value="Haloacid_Dehalogenase"/>
    <property type="match status" value="1"/>
</dbReference>
<dbReference type="PANTHER" id="PTHR43434">
    <property type="entry name" value="PHOSPHOGLYCOLATE PHOSPHATASE"/>
    <property type="match status" value="1"/>
</dbReference>
<dbReference type="Gene3D" id="1.10.150.240">
    <property type="entry name" value="Putative phosphatase, domain 2"/>
    <property type="match status" value="1"/>
</dbReference>
<dbReference type="AlphaFoldDB" id="A0A841RJS5"/>
<keyword evidence="2" id="KW-1185">Reference proteome</keyword>
<dbReference type="GO" id="GO:0004427">
    <property type="term" value="F:inorganic diphosphate phosphatase activity"/>
    <property type="evidence" value="ECO:0007669"/>
    <property type="project" value="UniProtKB-EC"/>
</dbReference>
<dbReference type="InterPro" id="IPR041492">
    <property type="entry name" value="HAD_2"/>
</dbReference>
<dbReference type="InterPro" id="IPR006439">
    <property type="entry name" value="HAD-SF_hydro_IA"/>
</dbReference>
<dbReference type="Pfam" id="PF13419">
    <property type="entry name" value="HAD_2"/>
    <property type="match status" value="1"/>
</dbReference>
<dbReference type="SUPFAM" id="SSF56784">
    <property type="entry name" value="HAD-like"/>
    <property type="match status" value="1"/>
</dbReference>
<protein>
    <submittedName>
        <fullName evidence="1">Pyrophosphatase PpaX</fullName>
        <ecNumber evidence="1">3.6.1.1</ecNumber>
    </submittedName>
</protein>
<dbReference type="SFLD" id="SFLDG01135">
    <property type="entry name" value="C1.5.6:_HAD__Beta-PGM__Phospha"/>
    <property type="match status" value="1"/>
</dbReference>
<sequence>MKQYVTYLFDADGTLLDTSELIFQSFYHTCRTHGGFEVDRETIFKDVGIPLKVQLIKLLGEMSPEELEAVIETHRSYQKTIYEMTLRLYGGVKEGLVKLKERGARLGIVTSRNRESLDTYLKHTGIDRLFEVVASPEDTANHKPHPEPVLWAMKQFGSEPDSTVFVGDAVFDILSGNAAGVDTALITWGHNDPEDIEAEPTWVIHDFNDLLS</sequence>
<accession>A0A841RJS5</accession>
<comment type="caution">
    <text evidence="1">The sequence shown here is derived from an EMBL/GenBank/DDBJ whole genome shotgun (WGS) entry which is preliminary data.</text>
</comment>
<name>A0A841RJS5_9SPIO</name>
<dbReference type="EMBL" id="JACHGJ010000013">
    <property type="protein sequence ID" value="MBB6482542.1"/>
    <property type="molecule type" value="Genomic_DNA"/>
</dbReference>
<dbReference type="InterPro" id="IPR050155">
    <property type="entry name" value="HAD-like_hydrolase_sf"/>
</dbReference>
<dbReference type="EC" id="3.6.1.1" evidence="1"/>
<dbReference type="RefSeq" id="WP_184748778.1">
    <property type="nucleotide sequence ID" value="NZ_JACHGJ010000013.1"/>
</dbReference>
<dbReference type="InterPro" id="IPR036412">
    <property type="entry name" value="HAD-like_sf"/>
</dbReference>
<dbReference type="PRINTS" id="PR00413">
    <property type="entry name" value="HADHALOGNASE"/>
</dbReference>
<dbReference type="InterPro" id="IPR023214">
    <property type="entry name" value="HAD_sf"/>
</dbReference>
<dbReference type="InterPro" id="IPR023198">
    <property type="entry name" value="PGP-like_dom2"/>
</dbReference>
<dbReference type="PANTHER" id="PTHR43434:SF26">
    <property type="entry name" value="PYROPHOSPHATASE PPAX"/>
    <property type="match status" value="1"/>
</dbReference>
<evidence type="ECO:0000313" key="2">
    <source>
        <dbReference type="Proteomes" id="UP000587760"/>
    </source>
</evidence>
<proteinExistence type="predicted"/>
<dbReference type="GO" id="GO:0005829">
    <property type="term" value="C:cytosol"/>
    <property type="evidence" value="ECO:0007669"/>
    <property type="project" value="TreeGrafter"/>
</dbReference>
<dbReference type="GO" id="GO:0006281">
    <property type="term" value="P:DNA repair"/>
    <property type="evidence" value="ECO:0007669"/>
    <property type="project" value="TreeGrafter"/>
</dbReference>
<evidence type="ECO:0000313" key="1">
    <source>
        <dbReference type="EMBL" id="MBB6482542.1"/>
    </source>
</evidence>
<dbReference type="FunFam" id="3.40.50.1000:FF:000022">
    <property type="entry name" value="Phosphoglycolate phosphatase"/>
    <property type="match status" value="1"/>
</dbReference>
<dbReference type="Proteomes" id="UP000587760">
    <property type="component" value="Unassembled WGS sequence"/>
</dbReference>
<dbReference type="GO" id="GO:0008967">
    <property type="term" value="F:phosphoglycolate phosphatase activity"/>
    <property type="evidence" value="ECO:0007669"/>
    <property type="project" value="TreeGrafter"/>
</dbReference>
<gene>
    <name evidence="1" type="ORF">HNR50_004242</name>
</gene>
<reference evidence="1 2" key="1">
    <citation type="submission" date="2020-08" db="EMBL/GenBank/DDBJ databases">
        <title>Genomic Encyclopedia of Type Strains, Phase IV (KMG-IV): sequencing the most valuable type-strain genomes for metagenomic binning, comparative biology and taxonomic classification.</title>
        <authorList>
            <person name="Goeker M."/>
        </authorList>
    </citation>
    <scope>NUCLEOTIDE SEQUENCE [LARGE SCALE GENOMIC DNA]</scope>
    <source>
        <strain evidence="1 2">DSM 2461</strain>
    </source>
</reference>
<dbReference type="Gene3D" id="3.40.50.1000">
    <property type="entry name" value="HAD superfamily/HAD-like"/>
    <property type="match status" value="1"/>
</dbReference>
<dbReference type="SFLD" id="SFLDG01129">
    <property type="entry name" value="C1.5:_HAD__Beta-PGM__Phosphata"/>
    <property type="match status" value="1"/>
</dbReference>